<proteinExistence type="predicted"/>
<evidence type="ECO:0000313" key="3">
    <source>
        <dbReference type="Proteomes" id="UP001430953"/>
    </source>
</evidence>
<dbReference type="AlphaFoldDB" id="A0AAW2F3E1"/>
<keyword evidence="3" id="KW-1185">Reference proteome</keyword>
<accession>A0AAW2F3E1</accession>
<comment type="caution">
    <text evidence="2">The sequence shown here is derived from an EMBL/GenBank/DDBJ whole genome shotgun (WGS) entry which is preliminary data.</text>
</comment>
<reference evidence="2 3" key="1">
    <citation type="submission" date="2023-03" db="EMBL/GenBank/DDBJ databases">
        <title>High recombination rates correlate with genetic variation in Cardiocondyla obscurior ants.</title>
        <authorList>
            <person name="Errbii M."/>
        </authorList>
    </citation>
    <scope>NUCLEOTIDE SEQUENCE [LARGE SCALE GENOMIC DNA]</scope>
    <source>
        <strain evidence="2">Alpha-2009</strain>
        <tissue evidence="2">Whole body</tissue>
    </source>
</reference>
<name>A0AAW2F3E1_9HYME</name>
<keyword evidence="1" id="KW-0175">Coiled coil</keyword>
<gene>
    <name evidence="2" type="ORF">PUN28_015167</name>
</gene>
<dbReference type="EMBL" id="JADYXP020000016">
    <property type="protein sequence ID" value="KAL0108432.1"/>
    <property type="molecule type" value="Genomic_DNA"/>
</dbReference>
<evidence type="ECO:0000256" key="1">
    <source>
        <dbReference type="SAM" id="Coils"/>
    </source>
</evidence>
<organism evidence="2 3">
    <name type="scientific">Cardiocondyla obscurior</name>
    <dbReference type="NCBI Taxonomy" id="286306"/>
    <lineage>
        <taxon>Eukaryota</taxon>
        <taxon>Metazoa</taxon>
        <taxon>Ecdysozoa</taxon>
        <taxon>Arthropoda</taxon>
        <taxon>Hexapoda</taxon>
        <taxon>Insecta</taxon>
        <taxon>Pterygota</taxon>
        <taxon>Neoptera</taxon>
        <taxon>Endopterygota</taxon>
        <taxon>Hymenoptera</taxon>
        <taxon>Apocrita</taxon>
        <taxon>Aculeata</taxon>
        <taxon>Formicoidea</taxon>
        <taxon>Formicidae</taxon>
        <taxon>Myrmicinae</taxon>
        <taxon>Cardiocondyla</taxon>
    </lineage>
</organism>
<feature type="coiled-coil region" evidence="1">
    <location>
        <begin position="44"/>
        <end position="71"/>
    </location>
</feature>
<protein>
    <submittedName>
        <fullName evidence="2">Uncharacterized protein</fullName>
    </submittedName>
</protein>
<sequence>MRAREKRVAVKGHRPLQERVIGRADVYDRRRLWNLFERGLLIRIGNRSENMSDLEKQRERKKKKKKELLYKNVPQRFKQISEYNLAGFEKDLA</sequence>
<evidence type="ECO:0000313" key="2">
    <source>
        <dbReference type="EMBL" id="KAL0108432.1"/>
    </source>
</evidence>
<dbReference type="Proteomes" id="UP001430953">
    <property type="component" value="Unassembled WGS sequence"/>
</dbReference>